<evidence type="ECO:0008006" key="3">
    <source>
        <dbReference type="Google" id="ProtNLM"/>
    </source>
</evidence>
<dbReference type="Proteomes" id="UP000325141">
    <property type="component" value="Unassembled WGS sequence"/>
</dbReference>
<sequence>MNINLIKGDDFFEKDDFINAFNKYNKVIDDCFFIEDDDISEAYNMLGLISVIESRVNTLDETGLFYFKKALEFNSENISALTNIINCFGESFQDHKDIEITKESISKLKSLKFEFSNIELEKINKIMKL</sequence>
<dbReference type="EMBL" id="VWSG01000004">
    <property type="protein sequence ID" value="KAA5535572.1"/>
    <property type="molecule type" value="Genomic_DNA"/>
</dbReference>
<dbReference type="Gene3D" id="1.25.40.10">
    <property type="entry name" value="Tetratricopeptide repeat domain"/>
    <property type="match status" value="1"/>
</dbReference>
<gene>
    <name evidence="1" type="ORF">F0460_07260</name>
</gene>
<accession>A0A5M6CNM4</accession>
<dbReference type="RefSeq" id="WP_150011732.1">
    <property type="nucleotide sequence ID" value="NZ_VWSG01000004.1"/>
</dbReference>
<evidence type="ECO:0000313" key="2">
    <source>
        <dbReference type="Proteomes" id="UP000325141"/>
    </source>
</evidence>
<keyword evidence="2" id="KW-1185">Reference proteome</keyword>
<proteinExistence type="predicted"/>
<protein>
    <recommendedName>
        <fullName evidence="3">Tetratricopeptide repeat-containing protein</fullName>
    </recommendedName>
</protein>
<dbReference type="InterPro" id="IPR011990">
    <property type="entry name" value="TPR-like_helical_dom_sf"/>
</dbReference>
<name>A0A5M6CNM4_9FLAO</name>
<evidence type="ECO:0000313" key="1">
    <source>
        <dbReference type="EMBL" id="KAA5535572.1"/>
    </source>
</evidence>
<organism evidence="1 2">
    <name type="scientific">Paenimyroides baculatum</name>
    <dbReference type="NCBI Taxonomy" id="2608000"/>
    <lineage>
        <taxon>Bacteria</taxon>
        <taxon>Pseudomonadati</taxon>
        <taxon>Bacteroidota</taxon>
        <taxon>Flavobacteriia</taxon>
        <taxon>Flavobacteriales</taxon>
        <taxon>Flavobacteriaceae</taxon>
        <taxon>Paenimyroides</taxon>
    </lineage>
</organism>
<comment type="caution">
    <text evidence="1">The sequence shown here is derived from an EMBL/GenBank/DDBJ whole genome shotgun (WGS) entry which is preliminary data.</text>
</comment>
<dbReference type="AlphaFoldDB" id="A0A5M6CNM4"/>
<reference evidence="1 2" key="1">
    <citation type="submission" date="2019-09" db="EMBL/GenBank/DDBJ databases">
        <title>Genome sequence and assembly of Flavobacterium sp.</title>
        <authorList>
            <person name="Chhetri G."/>
        </authorList>
    </citation>
    <scope>NUCLEOTIDE SEQUENCE [LARGE SCALE GENOMIC DNA]</scope>
    <source>
        <strain evidence="1 2">SNL9</strain>
    </source>
</reference>